<dbReference type="EMBL" id="LWCA01000653">
    <property type="protein sequence ID" value="OAF67464.1"/>
    <property type="molecule type" value="Genomic_DNA"/>
</dbReference>
<dbReference type="GO" id="GO:0006606">
    <property type="term" value="P:protein import into nucleus"/>
    <property type="evidence" value="ECO:0007669"/>
    <property type="project" value="TreeGrafter"/>
</dbReference>
<keyword evidence="5" id="KW-0813">Transport</keyword>
<evidence type="ECO:0000313" key="13">
    <source>
        <dbReference type="EMBL" id="OAF67464.1"/>
    </source>
</evidence>
<dbReference type="Gene3D" id="3.30.1610.10">
    <property type="entry name" value="Peptidase S59, nucleoporin"/>
    <property type="match status" value="1"/>
</dbReference>
<keyword evidence="6" id="KW-0068">Autocatalytic cleavage</keyword>
<protein>
    <recommendedName>
        <fullName evidence="4">Nuclear pore complex protein Nup98-Nup96</fullName>
    </recommendedName>
</protein>
<evidence type="ECO:0000256" key="10">
    <source>
        <dbReference type="ARBA" id="ARBA00023132"/>
    </source>
</evidence>
<dbReference type="GO" id="GO:0031965">
    <property type="term" value="C:nuclear membrane"/>
    <property type="evidence" value="ECO:0007669"/>
    <property type="project" value="UniProtKB-SubCell"/>
</dbReference>
<evidence type="ECO:0000256" key="9">
    <source>
        <dbReference type="ARBA" id="ARBA00023010"/>
    </source>
</evidence>
<dbReference type="PANTHER" id="PTHR23198:SF6">
    <property type="entry name" value="NUCLEAR PORE COMPLEX PROTEIN NUP98-NUP96"/>
    <property type="match status" value="1"/>
</dbReference>
<evidence type="ECO:0000256" key="8">
    <source>
        <dbReference type="ARBA" id="ARBA00022927"/>
    </source>
</evidence>
<keyword evidence="14" id="KW-1185">Reference proteome</keyword>
<accession>A0A177B210</accession>
<keyword evidence="11" id="KW-0539">Nucleus</keyword>
<dbReference type="PANTHER" id="PTHR23198">
    <property type="entry name" value="NUCLEOPORIN"/>
    <property type="match status" value="1"/>
</dbReference>
<reference evidence="13 14" key="1">
    <citation type="submission" date="2016-04" db="EMBL/GenBank/DDBJ databases">
        <title>The genome of Intoshia linei affirms orthonectids as highly simplified spiralians.</title>
        <authorList>
            <person name="Mikhailov K.V."/>
            <person name="Slusarev G.S."/>
            <person name="Nikitin M.A."/>
            <person name="Logacheva M.D."/>
            <person name="Penin A."/>
            <person name="Aleoshin V."/>
            <person name="Panchin Y.V."/>
        </authorList>
    </citation>
    <scope>NUCLEOTIDE SEQUENCE [LARGE SCALE GENOMIC DNA]</scope>
    <source>
        <strain evidence="13">Intl2013</strain>
        <tissue evidence="13">Whole animal</tissue>
    </source>
</reference>
<proteinExistence type="inferred from homology"/>
<dbReference type="GO" id="GO:0003723">
    <property type="term" value="F:RNA binding"/>
    <property type="evidence" value="ECO:0007669"/>
    <property type="project" value="TreeGrafter"/>
</dbReference>
<dbReference type="SUPFAM" id="SSF82215">
    <property type="entry name" value="C-terminal autoproteolytic domain of nucleoporin nup98"/>
    <property type="match status" value="1"/>
</dbReference>
<evidence type="ECO:0000256" key="7">
    <source>
        <dbReference type="ARBA" id="ARBA00022816"/>
    </source>
</evidence>
<evidence type="ECO:0000256" key="2">
    <source>
        <dbReference type="ARBA" id="ARBA00004620"/>
    </source>
</evidence>
<dbReference type="GO" id="GO:0000973">
    <property type="term" value="P:post-transcriptional tethering of RNA polymerase II gene DNA at nuclear periphery"/>
    <property type="evidence" value="ECO:0007669"/>
    <property type="project" value="TreeGrafter"/>
</dbReference>
<dbReference type="GO" id="GO:0044614">
    <property type="term" value="C:nuclear pore cytoplasmic filaments"/>
    <property type="evidence" value="ECO:0007669"/>
    <property type="project" value="TreeGrafter"/>
</dbReference>
<feature type="domain" description="Peptidase S59" evidence="12">
    <location>
        <begin position="663"/>
        <end position="803"/>
    </location>
</feature>
<dbReference type="PROSITE" id="PS51434">
    <property type="entry name" value="NUP_C"/>
    <property type="match status" value="1"/>
</dbReference>
<dbReference type="InterPro" id="IPR007230">
    <property type="entry name" value="Nup98_auto-Pept-S59_dom"/>
</dbReference>
<dbReference type="OrthoDB" id="3797628at2759"/>
<dbReference type="InterPro" id="IPR021967">
    <property type="entry name" value="Nup98_C"/>
</dbReference>
<evidence type="ECO:0000256" key="3">
    <source>
        <dbReference type="ARBA" id="ARBA00008926"/>
    </source>
</evidence>
<evidence type="ECO:0000256" key="6">
    <source>
        <dbReference type="ARBA" id="ARBA00022813"/>
    </source>
</evidence>
<dbReference type="Gene3D" id="1.25.40.690">
    <property type="match status" value="1"/>
</dbReference>
<dbReference type="GO" id="GO:0017056">
    <property type="term" value="F:structural constituent of nuclear pore"/>
    <property type="evidence" value="ECO:0007669"/>
    <property type="project" value="InterPro"/>
</dbReference>
<comment type="subcellular location">
    <subcellularLocation>
        <location evidence="2">Nucleus membrane</location>
        <topology evidence="2">Peripheral membrane protein</topology>
        <orientation evidence="2">Nucleoplasmic side</orientation>
    </subcellularLocation>
    <subcellularLocation>
        <location evidence="1">Nucleus</location>
        <location evidence="1">Nuclear pore complex</location>
    </subcellularLocation>
</comment>
<dbReference type="GO" id="GO:0034398">
    <property type="term" value="P:telomere tethering at nuclear periphery"/>
    <property type="evidence" value="ECO:0007669"/>
    <property type="project" value="TreeGrafter"/>
</dbReference>
<dbReference type="InterPro" id="IPR036903">
    <property type="entry name" value="Nup98_auto-Pept-S59_dom_sf"/>
</dbReference>
<keyword evidence="10" id="KW-0906">Nuclear pore complex</keyword>
<name>A0A177B210_9BILA</name>
<comment type="similarity">
    <text evidence="3">Belongs to the nucleoporin GLFG family.</text>
</comment>
<dbReference type="InterPro" id="IPR037665">
    <property type="entry name" value="Nucleoporin_S59-like"/>
</dbReference>
<dbReference type="Proteomes" id="UP000078046">
    <property type="component" value="Unassembled WGS sequence"/>
</dbReference>
<organism evidence="13 14">
    <name type="scientific">Intoshia linei</name>
    <dbReference type="NCBI Taxonomy" id="1819745"/>
    <lineage>
        <taxon>Eukaryota</taxon>
        <taxon>Metazoa</taxon>
        <taxon>Spiralia</taxon>
        <taxon>Lophotrochozoa</taxon>
        <taxon>Mesozoa</taxon>
        <taxon>Orthonectida</taxon>
        <taxon>Rhopaluridae</taxon>
        <taxon>Intoshia</taxon>
    </lineage>
</organism>
<gene>
    <name evidence="13" type="ORF">A3Q56_04807</name>
</gene>
<evidence type="ECO:0000256" key="4">
    <source>
        <dbReference type="ARBA" id="ARBA00013472"/>
    </source>
</evidence>
<evidence type="ECO:0000256" key="11">
    <source>
        <dbReference type="ARBA" id="ARBA00023242"/>
    </source>
</evidence>
<dbReference type="GO" id="GO:0008139">
    <property type="term" value="F:nuclear localization sequence binding"/>
    <property type="evidence" value="ECO:0007669"/>
    <property type="project" value="TreeGrafter"/>
</dbReference>
<dbReference type="Gene3D" id="1.10.10.2360">
    <property type="match status" value="1"/>
</dbReference>
<evidence type="ECO:0000313" key="14">
    <source>
        <dbReference type="Proteomes" id="UP000078046"/>
    </source>
</evidence>
<evidence type="ECO:0000256" key="1">
    <source>
        <dbReference type="ARBA" id="ARBA00004567"/>
    </source>
</evidence>
<keyword evidence="8" id="KW-0653">Protein transport</keyword>
<dbReference type="GO" id="GO:0006405">
    <property type="term" value="P:RNA export from nucleus"/>
    <property type="evidence" value="ECO:0007669"/>
    <property type="project" value="TreeGrafter"/>
</dbReference>
<keyword evidence="9" id="KW-0811">Translocation</keyword>
<sequence length="1479" mass="166930">MSLFGNTNTNRLGGFGSSSSFGSNLNKSFGGFNTSTTSLGFSDANSGKGTSLSAFTPTVTNDTSTKSTSAYGVQPKISIMNIVAMDDYKAKNIMELRLDDYRANRIFGSQTVTTPSLFGSSSFKSTPTTKSNSIFGNFQNTNTASNNIWSNTATTTNSSSLFATTPAVKSFGSFGSSITTNTSTNIFGAAKSSASVFPNFNATTPKATSSVSLFNTTNSQAPSIFGSTKPTTSFFSNPKPATTNIFNTATTQPTIFGSKPNIFQTATNVNSPFTAKSTSSSIFDNKPLIGSVSGLSSGLKTTQSVSLFGAKPVFSSSFTTNTNPSFSSGTNAFSFKNIGTTNTLGTTSLFGQPNTLSTTNPTNSVFASATTNRLFSVSEPSNVSMSSINSAFGKDYKGPAVFEVLQSGMKYFPPNQPNPAQAYLDMTAHSPYGDGLHKILGKYDHESDLKNTENTFESRLKNRLCLFNRENEKTNETIRHGSDTSNSRLFEDFQQYKYNNEFDSFINDHYNEISYYKKPFDDYSTTVLCLDLDQPSANEKITKKYIMKPENISLSLNEDVYCSYKNNRQSVSISKTDVLDEVVEKKENESISSFFHTNSLHYTPLPIEKSTTQNSNMDKFNLTQSISDKDTLLENSIKLHKSIDNSISKTISMSDTPVFICTREDYFSEPRLDALALDENNKCIVNNFTVVRIGYGSVMFYGDTDVSNLNIDEIIIFGDKILTVYPDFDCKPEVGEGINKRAQVTLDCVWPKDAQSSKIIKNPDLLEKMQWSLTLKNNCESMNAKFIDYRVKTGTWVFEVNHFSTYGIKDDLIYTENNPIKKFKKNDCTSENEFDSDSTITNFGAKLDDTKNQSMNLSDQTYVNFNRENGMKDSELADVNDLDKTAEFDDEEISEILESCTMEMNDQYKDNALYNIQLESMNEESSCFCFNNAGNSIIKPILNEKTYNICIYDLSKSDSFISYENCVHLIDKLVNKIGIFNFQDSPEKFNLILETCVNFGKEIPYILEFQGVFELIGLVSKNPHFSYLKSLNFKDKLIDWLKKIQKNVPAKYLLDYDYNHVFCCILDNDMEEACRKCYEMGNVRLALMIASMENEEAVCNLKDLFTTWNVTGVSSYIDDEYKLMLTIFNLYDREENDVIPHELIESINWSNIFSLLLRLTCDANVKFTVQEYFDIFNISGFPKFETLKGLNSSYNIFRNSSFLLILYVASNDESVRKTILNDYFCQQLSHKHECVFDYSIIFFQVFIINVLYPNTISLENLSIIYTNFAAQLEHFHYWPQSIFVLLSIGDSQYVDFSVEDVILRNCDVSVQLNHQERYIADRLGISKEKIFNLKATKALNKGNFYVAVNNYIDARNESKVFQHFFDDIAYKAICTCDFDMATKCLNLIKYSMNNFTLKKSKVQDVMCMYIELSVMDIKNNKSDELIILKVEKLEKMVQSITDCELEHLSSTTNTLKSYTIMFKKMKMNLNKILRILNFV</sequence>
<dbReference type="Pfam" id="PF04096">
    <property type="entry name" value="Nucleoporin2"/>
    <property type="match status" value="1"/>
</dbReference>
<comment type="caution">
    <text evidence="13">The sequence shown here is derived from an EMBL/GenBank/DDBJ whole genome shotgun (WGS) entry which is preliminary data.</text>
</comment>
<dbReference type="GO" id="GO:0051028">
    <property type="term" value="P:mRNA transport"/>
    <property type="evidence" value="ECO:0007669"/>
    <property type="project" value="UniProtKB-KW"/>
</dbReference>
<dbReference type="Pfam" id="PF12110">
    <property type="entry name" value="Nup96"/>
    <property type="match status" value="1"/>
</dbReference>
<evidence type="ECO:0000256" key="5">
    <source>
        <dbReference type="ARBA" id="ARBA00022448"/>
    </source>
</evidence>
<evidence type="ECO:0000259" key="12">
    <source>
        <dbReference type="PROSITE" id="PS51434"/>
    </source>
</evidence>
<keyword evidence="7" id="KW-0509">mRNA transport</keyword>